<name>A0ABD1D1T1_CULPP</name>
<dbReference type="Proteomes" id="UP001562425">
    <property type="component" value="Unassembled WGS sequence"/>
</dbReference>
<gene>
    <name evidence="1" type="ORF">pipiens_003220</name>
</gene>
<evidence type="ECO:0000313" key="2">
    <source>
        <dbReference type="Proteomes" id="UP001562425"/>
    </source>
</evidence>
<proteinExistence type="predicted"/>
<dbReference type="EMBL" id="JBEHCU010008050">
    <property type="protein sequence ID" value="KAL1389158.1"/>
    <property type="molecule type" value="Genomic_DNA"/>
</dbReference>
<keyword evidence="2" id="KW-1185">Reference proteome</keyword>
<sequence>MSRCVNFGIISVFRRQNLLRSKSLLITSKKHSTAVVGSGVATSEMFCRLHAASEKQKHLESEFLFACIRLINSGTKTD</sequence>
<protein>
    <submittedName>
        <fullName evidence="1">Uncharacterized protein</fullName>
    </submittedName>
</protein>
<comment type="caution">
    <text evidence="1">The sequence shown here is derived from an EMBL/GenBank/DDBJ whole genome shotgun (WGS) entry which is preliminary data.</text>
</comment>
<organism evidence="1 2">
    <name type="scientific">Culex pipiens pipiens</name>
    <name type="common">Northern house mosquito</name>
    <dbReference type="NCBI Taxonomy" id="38569"/>
    <lineage>
        <taxon>Eukaryota</taxon>
        <taxon>Metazoa</taxon>
        <taxon>Ecdysozoa</taxon>
        <taxon>Arthropoda</taxon>
        <taxon>Hexapoda</taxon>
        <taxon>Insecta</taxon>
        <taxon>Pterygota</taxon>
        <taxon>Neoptera</taxon>
        <taxon>Endopterygota</taxon>
        <taxon>Diptera</taxon>
        <taxon>Nematocera</taxon>
        <taxon>Culicoidea</taxon>
        <taxon>Culicidae</taxon>
        <taxon>Culicinae</taxon>
        <taxon>Culicini</taxon>
        <taxon>Culex</taxon>
        <taxon>Culex</taxon>
    </lineage>
</organism>
<reference evidence="1 2" key="1">
    <citation type="submission" date="2024-05" db="EMBL/GenBank/DDBJ databases">
        <title>Culex pipiens pipiens assembly and annotation.</title>
        <authorList>
            <person name="Alout H."/>
            <person name="Durand T."/>
        </authorList>
    </citation>
    <scope>NUCLEOTIDE SEQUENCE [LARGE SCALE GENOMIC DNA]</scope>
    <source>
        <strain evidence="1">HA-2024</strain>
        <tissue evidence="1">Whole body</tissue>
    </source>
</reference>
<dbReference type="AlphaFoldDB" id="A0ABD1D1T1"/>
<evidence type="ECO:0000313" key="1">
    <source>
        <dbReference type="EMBL" id="KAL1389158.1"/>
    </source>
</evidence>
<accession>A0ABD1D1T1</accession>